<dbReference type="RefSeq" id="WP_086815042.1">
    <property type="nucleotide sequence ID" value="NZ_BJMM01000008.1"/>
</dbReference>
<dbReference type="OrthoDB" id="1489488at2"/>
<organism evidence="2 3">
    <name type="scientific">Streptomyces cacaoi</name>
    <dbReference type="NCBI Taxonomy" id="1898"/>
    <lineage>
        <taxon>Bacteria</taxon>
        <taxon>Bacillati</taxon>
        <taxon>Actinomycetota</taxon>
        <taxon>Actinomycetes</taxon>
        <taxon>Kitasatosporales</taxon>
        <taxon>Streptomycetaceae</taxon>
        <taxon>Streptomyces</taxon>
    </lineage>
</organism>
<reference evidence="2 3" key="1">
    <citation type="submission" date="2019-06" db="EMBL/GenBank/DDBJ databases">
        <title>Whole genome shotgun sequence of Streptomyces cacaoi subsp. cacaoi NBRC 12748.</title>
        <authorList>
            <person name="Hosoyama A."/>
            <person name="Uohara A."/>
            <person name="Ohji S."/>
            <person name="Ichikawa N."/>
        </authorList>
    </citation>
    <scope>NUCLEOTIDE SEQUENCE [LARGE SCALE GENOMIC DNA]</scope>
    <source>
        <strain evidence="2 3">NBRC 12748</strain>
    </source>
</reference>
<dbReference type="Proteomes" id="UP000319210">
    <property type="component" value="Unassembled WGS sequence"/>
</dbReference>
<comment type="caution">
    <text evidence="2">The sequence shown here is derived from an EMBL/GenBank/DDBJ whole genome shotgun (WGS) entry which is preliminary data.</text>
</comment>
<evidence type="ECO:0000313" key="3">
    <source>
        <dbReference type="Proteomes" id="UP000319210"/>
    </source>
</evidence>
<evidence type="ECO:0000256" key="1">
    <source>
        <dbReference type="SAM" id="MobiDB-lite"/>
    </source>
</evidence>
<proteinExistence type="predicted"/>
<evidence type="ECO:0000313" key="2">
    <source>
        <dbReference type="EMBL" id="GEB49689.1"/>
    </source>
</evidence>
<accession>A0A4Y3QXJ9</accession>
<gene>
    <name evidence="2" type="ORF">SCA03_22400</name>
</gene>
<feature type="compositionally biased region" description="Basic and acidic residues" evidence="1">
    <location>
        <begin position="551"/>
        <end position="561"/>
    </location>
</feature>
<dbReference type="EMBL" id="BJMM01000008">
    <property type="protein sequence ID" value="GEB49689.1"/>
    <property type="molecule type" value="Genomic_DNA"/>
</dbReference>
<feature type="region of interest" description="Disordered" evidence="1">
    <location>
        <begin position="551"/>
        <end position="579"/>
    </location>
</feature>
<keyword evidence="3" id="KW-1185">Reference proteome</keyword>
<sequence length="579" mass="61592">MSDNLVTFLHATMRRRLNDLSKPHNLPELLRQVRLDNGTPLLPVKAETWRLGAIGGDGGNTIAVAAADNWYTLVKLRYARHAQPPFHAADFSAIPLPEAPLPVLTLPTAELTGLDNVQLGPLENVETLPDGYRVTAPLYFGKHSGLPQTITVDGRYLLQQSVCARAGDEVRPTSFATRMPCVHWPTDQINGTGDFSLTVSGLVLVVTLRIQLVGDGAGRSLALVVEAVQPRGDGTEQPRFTLVEDKLTIDDPTDPGCVKNTALKQVWRQNAVDAFNSESAQAALRQQLQNTLNLDDSLRRIGTTCTEQLAHVLDSALTAVPPGKLPDGGSEGNNPVDQYLFDRLRLAIADEQSALYPPKILQSVTDPRIEPYTLGEVKLGDIDLDGMGKAEDVTFTDVTVVGASNAVVLPEQAALDAGTLRAKVSMSSLMGRPGIPGPPLTLKGTFRFTMDGDPSPLGGLTVAVRSSALVSALSFSGAELGSLSLTVASLTVEFTDQDLELAVDMGQMTSFVNAALRADSVKEDVRTKLNAALAKDLPQIGAGLSDVVRRAVEEQLDRPDGGRAPGSGEARAGASPSAE</sequence>
<name>A0A4Y3QXJ9_STRCI</name>
<protein>
    <submittedName>
        <fullName evidence="2">Uncharacterized protein</fullName>
    </submittedName>
</protein>
<dbReference type="AlphaFoldDB" id="A0A4Y3QXJ9"/>